<gene>
    <name evidence="1" type="ORF">L2E82_30081</name>
</gene>
<protein>
    <submittedName>
        <fullName evidence="1">Uncharacterized protein</fullName>
    </submittedName>
</protein>
<dbReference type="Proteomes" id="UP001055811">
    <property type="component" value="Linkage Group LG05"/>
</dbReference>
<keyword evidence="2" id="KW-1185">Reference proteome</keyword>
<accession>A0ACB9CZQ6</accession>
<name>A0ACB9CZQ6_CICIN</name>
<evidence type="ECO:0000313" key="1">
    <source>
        <dbReference type="EMBL" id="KAI3739670.1"/>
    </source>
</evidence>
<organism evidence="1 2">
    <name type="scientific">Cichorium intybus</name>
    <name type="common">Chicory</name>
    <dbReference type="NCBI Taxonomy" id="13427"/>
    <lineage>
        <taxon>Eukaryota</taxon>
        <taxon>Viridiplantae</taxon>
        <taxon>Streptophyta</taxon>
        <taxon>Embryophyta</taxon>
        <taxon>Tracheophyta</taxon>
        <taxon>Spermatophyta</taxon>
        <taxon>Magnoliopsida</taxon>
        <taxon>eudicotyledons</taxon>
        <taxon>Gunneridae</taxon>
        <taxon>Pentapetalae</taxon>
        <taxon>asterids</taxon>
        <taxon>campanulids</taxon>
        <taxon>Asterales</taxon>
        <taxon>Asteraceae</taxon>
        <taxon>Cichorioideae</taxon>
        <taxon>Cichorieae</taxon>
        <taxon>Cichoriinae</taxon>
        <taxon>Cichorium</taxon>
    </lineage>
</organism>
<dbReference type="EMBL" id="CM042013">
    <property type="protein sequence ID" value="KAI3739670.1"/>
    <property type="molecule type" value="Genomic_DNA"/>
</dbReference>
<sequence>MKIILTFFIPPLSLNNSDIKTYFGSTIHEPSPRAPLQEKEDALKHSDCERFDDGVCIDRGRCDSSEFLDGGVQDAFGGASMEGILAASGSATFKLLGNRLFDSSFWWFIDGNENGRIKRRIAVMGDLNGLLVGYKERDRRHPGNFVFFVGLVDENMDG</sequence>
<comment type="caution">
    <text evidence="1">The sequence shown here is derived from an EMBL/GenBank/DDBJ whole genome shotgun (WGS) entry which is preliminary data.</text>
</comment>
<reference evidence="2" key="1">
    <citation type="journal article" date="2022" name="Mol. Ecol. Resour.">
        <title>The genomes of chicory, endive, great burdock and yacon provide insights into Asteraceae palaeo-polyploidization history and plant inulin production.</title>
        <authorList>
            <person name="Fan W."/>
            <person name="Wang S."/>
            <person name="Wang H."/>
            <person name="Wang A."/>
            <person name="Jiang F."/>
            <person name="Liu H."/>
            <person name="Zhao H."/>
            <person name="Xu D."/>
            <person name="Zhang Y."/>
        </authorList>
    </citation>
    <scope>NUCLEOTIDE SEQUENCE [LARGE SCALE GENOMIC DNA]</scope>
    <source>
        <strain evidence="2">cv. Punajuju</strain>
    </source>
</reference>
<reference evidence="1 2" key="2">
    <citation type="journal article" date="2022" name="Mol. Ecol. Resour.">
        <title>The genomes of chicory, endive, great burdock and yacon provide insights into Asteraceae paleo-polyploidization history and plant inulin production.</title>
        <authorList>
            <person name="Fan W."/>
            <person name="Wang S."/>
            <person name="Wang H."/>
            <person name="Wang A."/>
            <person name="Jiang F."/>
            <person name="Liu H."/>
            <person name="Zhao H."/>
            <person name="Xu D."/>
            <person name="Zhang Y."/>
        </authorList>
    </citation>
    <scope>NUCLEOTIDE SEQUENCE [LARGE SCALE GENOMIC DNA]</scope>
    <source>
        <strain evidence="2">cv. Punajuju</strain>
        <tissue evidence="1">Leaves</tissue>
    </source>
</reference>
<evidence type="ECO:0000313" key="2">
    <source>
        <dbReference type="Proteomes" id="UP001055811"/>
    </source>
</evidence>
<proteinExistence type="predicted"/>